<sequence>MSSLTRTAPAWPRFFSLMDTEKMTPVHPGYGRCVQQYFHSLFPHRQWKVFHDPDGTPLAVDVELLYPTVEEPFYLLHTMGMSAAPMHYPSGEFVTGKEGYSELCLILPADWPFRKDRDLSLADEQAWPIWLLMELGRFPHVHDMWMAYGFLLPNTEANEPFAADTALSGLVIVQFEGQLGGVKMPDGTAVELLMPILLYKEEMDLCSDIGVDALVDAVVDECGGSFLLDKDRPNVGLGDYPCTGIPL</sequence>
<protein>
    <submittedName>
        <fullName evidence="3">Suppressor of fused domain protein</fullName>
    </submittedName>
</protein>
<dbReference type="AlphaFoldDB" id="A0A1M6MEX5"/>
<dbReference type="EMBL" id="CP027569">
    <property type="protein sequence ID" value="AVO26786.1"/>
    <property type="molecule type" value="Genomic_DNA"/>
</dbReference>
<proteinExistence type="predicted"/>
<evidence type="ECO:0000313" key="4">
    <source>
        <dbReference type="Proteomes" id="UP000238358"/>
    </source>
</evidence>
<dbReference type="InterPro" id="IPR020941">
    <property type="entry name" value="SUFU-like_domain"/>
</dbReference>
<dbReference type="Proteomes" id="UP000536773">
    <property type="component" value="Unassembled WGS sequence"/>
</dbReference>
<dbReference type="OrthoDB" id="4827574at2"/>
<dbReference type="RefSeq" id="WP_022497933.1">
    <property type="nucleotide sequence ID" value="NZ_CABMON010000007.1"/>
</dbReference>
<evidence type="ECO:0000313" key="2">
    <source>
        <dbReference type="EMBL" id="AVO26786.1"/>
    </source>
</evidence>
<evidence type="ECO:0000259" key="1">
    <source>
        <dbReference type="Pfam" id="PF05076"/>
    </source>
</evidence>
<evidence type="ECO:0000313" key="5">
    <source>
        <dbReference type="Proteomes" id="UP000536773"/>
    </source>
</evidence>
<dbReference type="EMBL" id="JABBJH010000003">
    <property type="protein sequence ID" value="NMK38408.1"/>
    <property type="molecule type" value="Genomic_DNA"/>
</dbReference>
<accession>A0A1M6MEX5</accession>
<evidence type="ECO:0000313" key="3">
    <source>
        <dbReference type="EMBL" id="NMK38408.1"/>
    </source>
</evidence>
<dbReference type="Pfam" id="PF05076">
    <property type="entry name" value="SUFU"/>
    <property type="match status" value="1"/>
</dbReference>
<name>A0A1M6MEX5_MEGEL</name>
<gene>
    <name evidence="2" type="ORF">C6Y28_03695</name>
    <name evidence="3" type="ORF">HG933_03235</name>
</gene>
<dbReference type="Proteomes" id="UP000238358">
    <property type="component" value="Chromosome"/>
</dbReference>
<organism evidence="3 5">
    <name type="scientific">Megasphaera elsdenii</name>
    <dbReference type="NCBI Taxonomy" id="907"/>
    <lineage>
        <taxon>Bacteria</taxon>
        <taxon>Bacillati</taxon>
        <taxon>Bacillota</taxon>
        <taxon>Negativicutes</taxon>
        <taxon>Veillonellales</taxon>
        <taxon>Veillonellaceae</taxon>
        <taxon>Megasphaera</taxon>
    </lineage>
</organism>
<reference evidence="2 4" key="1">
    <citation type="journal article" date="2018" name="Genome Announc.">
        <title>Complete genomes of two Megasphaera elsdenii strains, NCIMB 702410 and ATCC 25940.</title>
        <authorList>
            <person name="Hatmaker E.A."/>
            <person name="O'Dell K."/>
            <person name="Riley L.A."/>
            <person name="Klingeman D.M."/>
            <person name="Guss A.M."/>
        </authorList>
    </citation>
    <scope>NUCLEOTIDE SEQUENCE [LARGE SCALE GENOMIC DNA]</scope>
    <source>
        <strain evidence="2 4">NCIMB702410</strain>
    </source>
</reference>
<reference evidence="3 5" key="2">
    <citation type="submission" date="2020-04" db="EMBL/GenBank/DDBJ databases">
        <authorList>
            <person name="Hitch T.C.A."/>
            <person name="Wylensek D."/>
            <person name="Clavel T."/>
        </authorList>
    </citation>
    <scope>NUCLEOTIDE SEQUENCE [LARGE SCALE GENOMIC DNA]</scope>
    <source>
        <strain evidence="3 5">WCA-386-APC-2A</strain>
    </source>
</reference>
<feature type="domain" description="Suppressor of fused-like" evidence="1">
    <location>
        <begin position="70"/>
        <end position="233"/>
    </location>
</feature>